<accession>A0A8J4TB70</accession>
<evidence type="ECO:0000313" key="3">
    <source>
        <dbReference type="Proteomes" id="UP000748531"/>
    </source>
</evidence>
<dbReference type="Proteomes" id="UP000748531">
    <property type="component" value="Unassembled WGS sequence"/>
</dbReference>
<dbReference type="OrthoDB" id="6248528at2759"/>
<dbReference type="AlphaFoldDB" id="A0A8J4TB70"/>
<comment type="caution">
    <text evidence="2">The sequence shown here is derived from an EMBL/GenBank/DDBJ whole genome shotgun (WGS) entry which is preliminary data.</text>
</comment>
<gene>
    <name evidence="2" type="ORF">PHET_09074</name>
</gene>
<reference evidence="2" key="1">
    <citation type="submission" date="2019-05" db="EMBL/GenBank/DDBJ databases">
        <title>Annotation for the trematode Paragonimus heterotremus.</title>
        <authorList>
            <person name="Choi Y.-J."/>
        </authorList>
    </citation>
    <scope>NUCLEOTIDE SEQUENCE</scope>
    <source>
        <strain evidence="2">LC</strain>
    </source>
</reference>
<feature type="region of interest" description="Disordered" evidence="1">
    <location>
        <begin position="40"/>
        <end position="151"/>
    </location>
</feature>
<protein>
    <submittedName>
        <fullName evidence="2">Uncharacterized protein</fullName>
    </submittedName>
</protein>
<keyword evidence="3" id="KW-1185">Reference proteome</keyword>
<organism evidence="2 3">
    <name type="scientific">Paragonimus heterotremus</name>
    <dbReference type="NCBI Taxonomy" id="100268"/>
    <lineage>
        <taxon>Eukaryota</taxon>
        <taxon>Metazoa</taxon>
        <taxon>Spiralia</taxon>
        <taxon>Lophotrochozoa</taxon>
        <taxon>Platyhelminthes</taxon>
        <taxon>Trematoda</taxon>
        <taxon>Digenea</taxon>
        <taxon>Plagiorchiida</taxon>
        <taxon>Troglotremata</taxon>
        <taxon>Troglotrematidae</taxon>
        <taxon>Paragonimus</taxon>
    </lineage>
</organism>
<evidence type="ECO:0000313" key="2">
    <source>
        <dbReference type="EMBL" id="KAF5397617.1"/>
    </source>
</evidence>
<evidence type="ECO:0000256" key="1">
    <source>
        <dbReference type="SAM" id="MobiDB-lite"/>
    </source>
</evidence>
<proteinExistence type="predicted"/>
<name>A0A8J4TB70_9TREM</name>
<feature type="compositionally biased region" description="Low complexity" evidence="1">
    <location>
        <begin position="42"/>
        <end position="57"/>
    </location>
</feature>
<sequence length="488" mass="54319">MCTNQLSSTVVLDRDRLALAVFLARRDVARLCASLHTADGLSTVPVPSHSASSTSDHAAIRAVPRSGKPRSDSPLSGGSARMIARKEACLTKTSKHGTYTRSRPSENRTTEDGLPVRGDSPPTRDVDSKPAIQRSRPLYAPTEKQLQSAKDSHLRQLQAKIARYTSAIAELRIQSCDKPSSNPLTSVRRPAKRTTHDHILLRKHQQQLTSRRTSSFLRHRMVPLHVKSARPRRSVTSIHPRTVQPIFSRPTSPAVAFTPPLVEQERIRENVNSLWLQALQALRSQDKNVILLEPERDSGFPFSVEPSVDHFIAPTQCCSTTEDARCFDSVPSSPEVAMEPALRACSPLETVTVDPVSCSMSGINVRALLQELQIAEAEEDSIRHRWAQLTVKNKPDNQISPNATLRTDPSTSIWKLHSPGRSYREDRAMTNREKPDQSHAQGITSFPFVFTKVSRFPVILFVLHADCISFSGVPLFVQFDLGKQVFEM</sequence>
<dbReference type="EMBL" id="LUCH01006017">
    <property type="protein sequence ID" value="KAF5397617.1"/>
    <property type="molecule type" value="Genomic_DNA"/>
</dbReference>